<keyword evidence="5 7" id="KW-1133">Transmembrane helix</keyword>
<organism evidence="8 9">
    <name type="scientific">Glossina palpalis gambiensis</name>
    <dbReference type="NCBI Taxonomy" id="67801"/>
    <lineage>
        <taxon>Eukaryota</taxon>
        <taxon>Metazoa</taxon>
        <taxon>Ecdysozoa</taxon>
        <taxon>Arthropoda</taxon>
        <taxon>Hexapoda</taxon>
        <taxon>Insecta</taxon>
        <taxon>Pterygota</taxon>
        <taxon>Neoptera</taxon>
        <taxon>Endopterygota</taxon>
        <taxon>Diptera</taxon>
        <taxon>Brachycera</taxon>
        <taxon>Muscomorpha</taxon>
        <taxon>Hippoboscoidea</taxon>
        <taxon>Glossinidae</taxon>
        <taxon>Glossina</taxon>
    </lineage>
</organism>
<dbReference type="GO" id="GO:0006679">
    <property type="term" value="P:glucosylceramide biosynthetic process"/>
    <property type="evidence" value="ECO:0007669"/>
    <property type="project" value="TreeGrafter"/>
</dbReference>
<keyword evidence="2" id="KW-0328">Glycosyltransferase</keyword>
<accession>A0A1B0BZH6</accession>
<protein>
    <submittedName>
        <fullName evidence="8">Uncharacterized protein</fullName>
    </submittedName>
</protein>
<evidence type="ECO:0000256" key="4">
    <source>
        <dbReference type="ARBA" id="ARBA00022692"/>
    </source>
</evidence>
<dbReference type="PANTHER" id="PTHR12726">
    <property type="entry name" value="CERAMIDE GLUCOSYLTRANSFERASE"/>
    <property type="match status" value="1"/>
</dbReference>
<evidence type="ECO:0000313" key="9">
    <source>
        <dbReference type="Proteomes" id="UP000092460"/>
    </source>
</evidence>
<name>A0A1B0BZH6_9MUSC</name>
<dbReference type="GO" id="GO:0008120">
    <property type="term" value="F:ceramide glucosyltransferase activity"/>
    <property type="evidence" value="ECO:0007669"/>
    <property type="project" value="TreeGrafter"/>
</dbReference>
<evidence type="ECO:0000256" key="2">
    <source>
        <dbReference type="ARBA" id="ARBA00022676"/>
    </source>
</evidence>
<dbReference type="Proteomes" id="UP000092460">
    <property type="component" value="Unassembled WGS sequence"/>
</dbReference>
<evidence type="ECO:0000256" key="3">
    <source>
        <dbReference type="ARBA" id="ARBA00022679"/>
    </source>
</evidence>
<evidence type="ECO:0000256" key="1">
    <source>
        <dbReference type="ARBA" id="ARBA00004141"/>
    </source>
</evidence>
<keyword evidence="9" id="KW-1185">Reference proteome</keyword>
<dbReference type="EMBL" id="JXJN01023157">
    <property type="status" value="NOT_ANNOTATED_CDS"/>
    <property type="molecule type" value="Genomic_DNA"/>
</dbReference>
<evidence type="ECO:0000256" key="5">
    <source>
        <dbReference type="ARBA" id="ARBA00022989"/>
    </source>
</evidence>
<dbReference type="VEuPathDB" id="VectorBase:GPPI045122"/>
<keyword evidence="3" id="KW-0808">Transferase</keyword>
<reference evidence="8" key="2">
    <citation type="submission" date="2020-05" db="UniProtKB">
        <authorList>
            <consortium name="EnsemblMetazoa"/>
        </authorList>
    </citation>
    <scope>IDENTIFICATION</scope>
    <source>
        <strain evidence="8">IAEA</strain>
    </source>
</reference>
<evidence type="ECO:0000256" key="7">
    <source>
        <dbReference type="SAM" id="Phobius"/>
    </source>
</evidence>
<dbReference type="InterPro" id="IPR025993">
    <property type="entry name" value="Ceramide_glucosylTrfase"/>
</dbReference>
<evidence type="ECO:0000256" key="6">
    <source>
        <dbReference type="ARBA" id="ARBA00023136"/>
    </source>
</evidence>
<sequence>MSHLPAPLYGFAIFFFIFWCGTWCLHLLAICYGKFKLHKKSSTFLNETPLPGVSILKPLMGVDPNLEHNLQTFFTMDYPVGYLLRGDVQLSVAEFGKARNCDRCGKIA</sequence>
<dbReference type="STRING" id="67801.A0A1B0BZH6"/>
<dbReference type="EnsemblMetazoa" id="GPPI045122-RA">
    <property type="protein sequence ID" value="GPPI045122-PA"/>
    <property type="gene ID" value="GPPI045122"/>
</dbReference>
<comment type="subcellular location">
    <subcellularLocation>
        <location evidence="1">Membrane</location>
        <topology evidence="1">Multi-pass membrane protein</topology>
    </subcellularLocation>
</comment>
<dbReference type="GO" id="GO:0016020">
    <property type="term" value="C:membrane"/>
    <property type="evidence" value="ECO:0007669"/>
    <property type="project" value="UniProtKB-SubCell"/>
</dbReference>
<proteinExistence type="predicted"/>
<dbReference type="PANTHER" id="PTHR12726:SF0">
    <property type="entry name" value="CERAMIDE GLUCOSYLTRANSFERASE"/>
    <property type="match status" value="1"/>
</dbReference>
<feature type="transmembrane region" description="Helical" evidence="7">
    <location>
        <begin position="6"/>
        <end position="32"/>
    </location>
</feature>
<reference evidence="9" key="1">
    <citation type="submission" date="2015-01" db="EMBL/GenBank/DDBJ databases">
        <authorList>
            <person name="Aksoy S."/>
            <person name="Warren W."/>
            <person name="Wilson R.K."/>
        </authorList>
    </citation>
    <scope>NUCLEOTIDE SEQUENCE [LARGE SCALE GENOMIC DNA]</scope>
    <source>
        <strain evidence="9">IAEA</strain>
    </source>
</reference>
<keyword evidence="4 7" id="KW-0812">Transmembrane</keyword>
<evidence type="ECO:0000313" key="8">
    <source>
        <dbReference type="EnsemblMetazoa" id="GPPI045122-PA"/>
    </source>
</evidence>
<dbReference type="AlphaFoldDB" id="A0A1B0BZH6"/>
<keyword evidence="6 7" id="KW-0472">Membrane</keyword>